<protein>
    <submittedName>
        <fullName evidence="2">Uncharacterized protein</fullName>
    </submittedName>
</protein>
<evidence type="ECO:0000313" key="3">
    <source>
        <dbReference type="Proteomes" id="UP000481153"/>
    </source>
</evidence>
<evidence type="ECO:0000256" key="1">
    <source>
        <dbReference type="SAM" id="MobiDB-lite"/>
    </source>
</evidence>
<feature type="compositionally biased region" description="Polar residues" evidence="1">
    <location>
        <begin position="103"/>
        <end position="112"/>
    </location>
</feature>
<sequence>MEGDAGGAIFILFPPVINVFPRFKIVQNSKRESAARRGVHAASLVAYLGRLDGFVTTLPFMKSILLLNSGRDMFSRRSHGLTASMAWGRLLLRPHDHGAVARTIQSRPSNVKTSDKWDKSLPASQPCSACSSQS</sequence>
<organism evidence="2 3">
    <name type="scientific">Aphanomyces euteiches</name>
    <dbReference type="NCBI Taxonomy" id="100861"/>
    <lineage>
        <taxon>Eukaryota</taxon>
        <taxon>Sar</taxon>
        <taxon>Stramenopiles</taxon>
        <taxon>Oomycota</taxon>
        <taxon>Saprolegniomycetes</taxon>
        <taxon>Saprolegniales</taxon>
        <taxon>Verrucalvaceae</taxon>
        <taxon>Aphanomyces</taxon>
    </lineage>
</organism>
<feature type="region of interest" description="Disordered" evidence="1">
    <location>
        <begin position="102"/>
        <end position="134"/>
    </location>
</feature>
<dbReference type="Proteomes" id="UP000481153">
    <property type="component" value="Unassembled WGS sequence"/>
</dbReference>
<reference evidence="2 3" key="1">
    <citation type="submission" date="2019-07" db="EMBL/GenBank/DDBJ databases">
        <title>Genomics analysis of Aphanomyces spp. identifies a new class of oomycete effector associated with host adaptation.</title>
        <authorList>
            <person name="Gaulin E."/>
        </authorList>
    </citation>
    <scope>NUCLEOTIDE SEQUENCE [LARGE SCALE GENOMIC DNA]</scope>
    <source>
        <strain evidence="2 3">ATCC 201684</strain>
    </source>
</reference>
<name>A0A6G0WH45_9STRA</name>
<proteinExistence type="predicted"/>
<comment type="caution">
    <text evidence="2">The sequence shown here is derived from an EMBL/GenBank/DDBJ whole genome shotgun (WGS) entry which is preliminary data.</text>
</comment>
<dbReference type="EMBL" id="VJMJ01000215">
    <property type="protein sequence ID" value="KAF0726480.1"/>
    <property type="molecule type" value="Genomic_DNA"/>
</dbReference>
<keyword evidence="3" id="KW-1185">Reference proteome</keyword>
<dbReference type="AlphaFoldDB" id="A0A6G0WH45"/>
<accession>A0A6G0WH45</accession>
<feature type="compositionally biased region" description="Low complexity" evidence="1">
    <location>
        <begin position="122"/>
        <end position="134"/>
    </location>
</feature>
<gene>
    <name evidence="2" type="ORF">Ae201684_015294</name>
</gene>
<evidence type="ECO:0000313" key="2">
    <source>
        <dbReference type="EMBL" id="KAF0726480.1"/>
    </source>
</evidence>